<organism evidence="1 2">
    <name type="scientific">Wickerhamomyces pijperi</name>
    <name type="common">Yeast</name>
    <name type="synonym">Pichia pijperi</name>
    <dbReference type="NCBI Taxonomy" id="599730"/>
    <lineage>
        <taxon>Eukaryota</taxon>
        <taxon>Fungi</taxon>
        <taxon>Dikarya</taxon>
        <taxon>Ascomycota</taxon>
        <taxon>Saccharomycotina</taxon>
        <taxon>Saccharomycetes</taxon>
        <taxon>Phaffomycetales</taxon>
        <taxon>Wickerhamomycetaceae</taxon>
        <taxon>Wickerhamomyces</taxon>
    </lineage>
</organism>
<comment type="caution">
    <text evidence="1">The sequence shown here is derived from an EMBL/GenBank/DDBJ whole genome shotgun (WGS) entry which is preliminary data.</text>
</comment>
<sequence>MWDARECGSEINLACDCGAEEEAEEEGVARTTFKVSVMSRNSSLLVYLIPALRHGTASKDCEELPLNFVEFPEAEDALPTEPDT</sequence>
<protein>
    <submittedName>
        <fullName evidence="1">Uncharacterized protein</fullName>
    </submittedName>
</protein>
<accession>A0A9P8PLD1</accession>
<proteinExistence type="predicted"/>
<evidence type="ECO:0000313" key="2">
    <source>
        <dbReference type="Proteomes" id="UP000774326"/>
    </source>
</evidence>
<evidence type="ECO:0000313" key="1">
    <source>
        <dbReference type="EMBL" id="KAH3674288.1"/>
    </source>
</evidence>
<name>A0A9P8PLD1_WICPI</name>
<keyword evidence="2" id="KW-1185">Reference proteome</keyword>
<dbReference type="Proteomes" id="UP000774326">
    <property type="component" value="Unassembled WGS sequence"/>
</dbReference>
<reference evidence="1" key="1">
    <citation type="journal article" date="2021" name="Open Biol.">
        <title>Shared evolutionary footprints suggest mitochondrial oxidative damage underlies multiple complex I losses in fungi.</title>
        <authorList>
            <person name="Schikora-Tamarit M.A."/>
            <person name="Marcet-Houben M."/>
            <person name="Nosek J."/>
            <person name="Gabaldon T."/>
        </authorList>
    </citation>
    <scope>NUCLEOTIDE SEQUENCE</scope>
    <source>
        <strain evidence="1">CBS2887</strain>
    </source>
</reference>
<dbReference type="EMBL" id="JAEUBG010005537">
    <property type="protein sequence ID" value="KAH3674288.1"/>
    <property type="molecule type" value="Genomic_DNA"/>
</dbReference>
<reference evidence="1" key="2">
    <citation type="submission" date="2021-01" db="EMBL/GenBank/DDBJ databases">
        <authorList>
            <person name="Schikora-Tamarit M.A."/>
        </authorList>
    </citation>
    <scope>NUCLEOTIDE SEQUENCE</scope>
    <source>
        <strain evidence="1">CBS2887</strain>
    </source>
</reference>
<gene>
    <name evidence="1" type="ORF">WICPIJ_009599</name>
</gene>
<dbReference type="AlphaFoldDB" id="A0A9P8PLD1"/>